<dbReference type="Pfam" id="PF13505">
    <property type="entry name" value="OMP_b-brl"/>
    <property type="match status" value="1"/>
</dbReference>
<proteinExistence type="predicted"/>
<dbReference type="Proteomes" id="UP001151079">
    <property type="component" value="Unassembled WGS sequence"/>
</dbReference>
<accession>A0A9X2YUK0</accession>
<keyword evidence="5" id="KW-1185">Reference proteome</keyword>
<evidence type="ECO:0000256" key="2">
    <source>
        <dbReference type="SAM" id="SignalP"/>
    </source>
</evidence>
<protein>
    <submittedName>
        <fullName evidence="4">Outer membrane beta-barrel protein</fullName>
    </submittedName>
</protein>
<dbReference type="EMBL" id="JAOZEW010000005">
    <property type="protein sequence ID" value="MCV9927349.1"/>
    <property type="molecule type" value="Genomic_DNA"/>
</dbReference>
<evidence type="ECO:0000313" key="4">
    <source>
        <dbReference type="EMBL" id="MCV9927349.1"/>
    </source>
</evidence>
<dbReference type="InterPro" id="IPR027385">
    <property type="entry name" value="Beta-barrel_OMP"/>
</dbReference>
<gene>
    <name evidence="4" type="ORF">OIU83_06785</name>
</gene>
<dbReference type="AlphaFoldDB" id="A0A9X2YUK0"/>
<evidence type="ECO:0000256" key="1">
    <source>
        <dbReference type="ARBA" id="ARBA00022729"/>
    </source>
</evidence>
<name>A0A9X2YUK0_9FLAO</name>
<feature type="chain" id="PRO_5040795331" evidence="2">
    <location>
        <begin position="19"/>
        <end position="176"/>
    </location>
</feature>
<feature type="domain" description="Outer membrane protein beta-barrel" evidence="3">
    <location>
        <begin position="5"/>
        <end position="144"/>
    </location>
</feature>
<dbReference type="Gene3D" id="2.40.160.20">
    <property type="match status" value="1"/>
</dbReference>
<organism evidence="4 5">
    <name type="scientific">Flavobacterium shii</name>
    <dbReference type="NCBI Taxonomy" id="2987687"/>
    <lineage>
        <taxon>Bacteria</taxon>
        <taxon>Pseudomonadati</taxon>
        <taxon>Bacteroidota</taxon>
        <taxon>Flavobacteriia</taxon>
        <taxon>Flavobacteriales</taxon>
        <taxon>Flavobacteriaceae</taxon>
        <taxon>Flavobacterium</taxon>
    </lineage>
</organism>
<reference evidence="4" key="1">
    <citation type="submission" date="2022-10" db="EMBL/GenBank/DDBJ databases">
        <title>Two novel species of Flavobacterium.</title>
        <authorList>
            <person name="Liu Q."/>
            <person name="Xin Y.-H."/>
        </authorList>
    </citation>
    <scope>NUCLEOTIDE SEQUENCE</scope>
    <source>
        <strain evidence="4">LS1R49</strain>
    </source>
</reference>
<evidence type="ECO:0000259" key="3">
    <source>
        <dbReference type="Pfam" id="PF13505"/>
    </source>
</evidence>
<dbReference type="SUPFAM" id="SSF56925">
    <property type="entry name" value="OMPA-like"/>
    <property type="match status" value="1"/>
</dbReference>
<dbReference type="InterPro" id="IPR011250">
    <property type="entry name" value="OMP/PagP_B-barrel"/>
</dbReference>
<dbReference type="RefSeq" id="WP_264205514.1">
    <property type="nucleotide sequence ID" value="NZ_JAOZEW010000005.1"/>
</dbReference>
<comment type="caution">
    <text evidence="4">The sequence shown here is derived from an EMBL/GenBank/DDBJ whole genome shotgun (WGS) entry which is preliminary data.</text>
</comment>
<sequence>MKKLLLCVALVVSAMATAQKGSVLVGGNVGYSSEKIGDAKAESFEFSPRFGYQFSENWTAGVDATIGSIHNDLADNSNNQKIGGFVRYSRPLNETFAVFADIGSGYQQNSINDAKGMYAYITPALFINMKKGFGLNFSIGGLNYDNIDGKNDPRQERIGFNFGKTMNIGISKNFSL</sequence>
<evidence type="ECO:0000313" key="5">
    <source>
        <dbReference type="Proteomes" id="UP001151079"/>
    </source>
</evidence>
<feature type="signal peptide" evidence="2">
    <location>
        <begin position="1"/>
        <end position="18"/>
    </location>
</feature>
<keyword evidence="1 2" id="KW-0732">Signal</keyword>